<comment type="caution">
    <text evidence="2">The sequence shown here is derived from an EMBL/GenBank/DDBJ whole genome shotgun (WGS) entry which is preliminary data.</text>
</comment>
<proteinExistence type="predicted"/>
<dbReference type="Pfam" id="PF01636">
    <property type="entry name" value="APH"/>
    <property type="match status" value="1"/>
</dbReference>
<dbReference type="InterPro" id="IPR051678">
    <property type="entry name" value="AGP_Transferase"/>
</dbReference>
<sequence length="328" mass="38051">MLNFQAYQATLEQIICSQRAALGLQEAVETVTTTLLGAGESNISLRITVNGRHDFTLRIAYRSDIEDNLAREFALLQQLAPGFGPTPLYLDTSKQSIPYAFALLSFIPGEIVSSWTAHHIQQHATKLARLHLSQVPYWNRSREALRYEPFDMYQEFQAGLAYWRSHYPAIMEVEAVARLISPLAAYFQQHNDLFISLPSFSLIHADPCLPNILFTCDDVWYIDWEWTRYGDPAYDIAQLVWDIDNPPWQFALSAEQFALLLDTYLQQRPDPTLRERREVWMSYIQFFDHLHYRSRVQDLMTSSSHTLSQDEYRAVVARITDALSMRFL</sequence>
<keyword evidence="3" id="KW-1185">Reference proteome</keyword>
<evidence type="ECO:0000313" key="2">
    <source>
        <dbReference type="EMBL" id="GHO94467.1"/>
    </source>
</evidence>
<accession>A0A8J3IP26</accession>
<feature type="domain" description="Aminoglycoside phosphotransferase" evidence="1">
    <location>
        <begin position="34"/>
        <end position="264"/>
    </location>
</feature>
<dbReference type="Proteomes" id="UP000597444">
    <property type="component" value="Unassembled WGS sequence"/>
</dbReference>
<dbReference type="InterPro" id="IPR011009">
    <property type="entry name" value="Kinase-like_dom_sf"/>
</dbReference>
<dbReference type="InterPro" id="IPR002575">
    <property type="entry name" value="Aminoglycoside_PTrfase"/>
</dbReference>
<protein>
    <recommendedName>
        <fullName evidence="1">Aminoglycoside phosphotransferase domain-containing protein</fullName>
    </recommendedName>
</protein>
<dbReference type="PANTHER" id="PTHR21310">
    <property type="entry name" value="AMINOGLYCOSIDE PHOSPHOTRANSFERASE-RELATED-RELATED"/>
    <property type="match status" value="1"/>
</dbReference>
<evidence type="ECO:0000313" key="3">
    <source>
        <dbReference type="Proteomes" id="UP000597444"/>
    </source>
</evidence>
<organism evidence="2 3">
    <name type="scientific">Reticulibacter mediterranei</name>
    <dbReference type="NCBI Taxonomy" id="2778369"/>
    <lineage>
        <taxon>Bacteria</taxon>
        <taxon>Bacillati</taxon>
        <taxon>Chloroflexota</taxon>
        <taxon>Ktedonobacteria</taxon>
        <taxon>Ktedonobacterales</taxon>
        <taxon>Reticulibacteraceae</taxon>
        <taxon>Reticulibacter</taxon>
    </lineage>
</organism>
<dbReference type="EMBL" id="BNJK01000001">
    <property type="protein sequence ID" value="GHO94467.1"/>
    <property type="molecule type" value="Genomic_DNA"/>
</dbReference>
<evidence type="ECO:0000259" key="1">
    <source>
        <dbReference type="Pfam" id="PF01636"/>
    </source>
</evidence>
<dbReference type="RefSeq" id="WP_220205204.1">
    <property type="nucleotide sequence ID" value="NZ_BNJK01000001.1"/>
</dbReference>
<dbReference type="AlphaFoldDB" id="A0A8J3IP26"/>
<dbReference type="SUPFAM" id="SSF56112">
    <property type="entry name" value="Protein kinase-like (PK-like)"/>
    <property type="match status" value="1"/>
</dbReference>
<gene>
    <name evidence="2" type="ORF">KSF_045150</name>
</gene>
<name>A0A8J3IP26_9CHLR</name>
<dbReference type="Gene3D" id="3.90.1200.10">
    <property type="match status" value="1"/>
</dbReference>
<reference evidence="2" key="1">
    <citation type="submission" date="2020-10" db="EMBL/GenBank/DDBJ databases">
        <title>Taxonomic study of unclassified bacteria belonging to the class Ktedonobacteria.</title>
        <authorList>
            <person name="Yabe S."/>
            <person name="Wang C.M."/>
            <person name="Zheng Y."/>
            <person name="Sakai Y."/>
            <person name="Cavaletti L."/>
            <person name="Monciardini P."/>
            <person name="Donadio S."/>
        </authorList>
    </citation>
    <scope>NUCLEOTIDE SEQUENCE</scope>
    <source>
        <strain evidence="2">ID150040</strain>
    </source>
</reference>